<dbReference type="Pfam" id="PF01075">
    <property type="entry name" value="Glyco_transf_9"/>
    <property type="match status" value="1"/>
</dbReference>
<comment type="catalytic activity">
    <reaction evidence="5">
        <text>an L-alpha-D-Hep-(1-&gt;5)-[alpha-Kdo-(2-&gt;4)]-alpha-Kdo-(2-&gt;6)-lipid A + ADP-L-glycero-beta-D-manno-heptose = an L-alpha-D-Hep-(1-&gt;3)-L-alpha-D-Hep-(1-&gt;5)-[alpha-Kdo-(2-&gt;4)]-alpha-Kdo-(2-&gt;6)-lipid A + ADP + H(+)</text>
        <dbReference type="Rhea" id="RHEA:74071"/>
        <dbReference type="ChEBI" id="CHEBI:15378"/>
        <dbReference type="ChEBI" id="CHEBI:61506"/>
        <dbReference type="ChEBI" id="CHEBI:193068"/>
        <dbReference type="ChEBI" id="CHEBI:193069"/>
        <dbReference type="ChEBI" id="CHEBI:456216"/>
        <dbReference type="EC" id="2.4.99.24"/>
    </reaction>
</comment>
<dbReference type="SUPFAM" id="SSF53756">
    <property type="entry name" value="UDP-Glycosyltransferase/glycogen phosphorylase"/>
    <property type="match status" value="1"/>
</dbReference>
<keyword evidence="2 6" id="KW-0808">Transferase</keyword>
<evidence type="ECO:0000256" key="1">
    <source>
        <dbReference type="ARBA" id="ARBA00022676"/>
    </source>
</evidence>
<evidence type="ECO:0000313" key="6">
    <source>
        <dbReference type="EMBL" id="TWT64114.1"/>
    </source>
</evidence>
<dbReference type="PANTHER" id="PTHR30160">
    <property type="entry name" value="TETRAACYLDISACCHARIDE 4'-KINASE-RELATED"/>
    <property type="match status" value="1"/>
</dbReference>
<dbReference type="InterPro" id="IPR011910">
    <property type="entry name" value="RfaF"/>
</dbReference>
<accession>A0A5C5XMI4</accession>
<dbReference type="RefSeq" id="WP_146505854.1">
    <property type="nucleotide sequence ID" value="NZ_SJPG01000001.1"/>
</dbReference>
<keyword evidence="7" id="KW-1185">Reference proteome</keyword>
<organism evidence="6 7">
    <name type="scientific">Rubinisphaera italica</name>
    <dbReference type="NCBI Taxonomy" id="2527969"/>
    <lineage>
        <taxon>Bacteria</taxon>
        <taxon>Pseudomonadati</taxon>
        <taxon>Planctomycetota</taxon>
        <taxon>Planctomycetia</taxon>
        <taxon>Planctomycetales</taxon>
        <taxon>Planctomycetaceae</taxon>
        <taxon>Rubinisphaera</taxon>
    </lineage>
</organism>
<name>A0A5C5XMI4_9PLAN</name>
<dbReference type="Proteomes" id="UP000316095">
    <property type="component" value="Unassembled WGS sequence"/>
</dbReference>
<sequence length="355" mass="40720">MRRAVWLPNWIGDAVMTTPALQALRRSDPQGDLVGIYREPMDAVFEGSKFLTEMILDRSGKNSNWSERRKFIKRIREEQFDEIILFTNSIRTAYISWRAKIPIRVGFRRDWRGWMLTDKLAPLSLTEPNPVIDEYNRLASHALAKELDVSRQYRLSLKTTRDDETLWEDFASLHCLDAGHYICFNSGGAFGAAKHWPVASFAKLALRIVKEQEVPVVMICGPAERELAREFMQLTKHPMIHSLAEESPSIGFSKAMVKYAGWMISTDSGPRHFAHAFDVPVFTIYGPTNIAWSDTYFDKAEASQLDLDCGPCQERTCPLKHHRCMQDLGVDQVYREFSAFQQRVLAIPEEDHFAA</sequence>
<dbReference type="GO" id="GO:0005829">
    <property type="term" value="C:cytosol"/>
    <property type="evidence" value="ECO:0007669"/>
    <property type="project" value="TreeGrafter"/>
</dbReference>
<dbReference type="EC" id="2.4.99.24" evidence="4"/>
<gene>
    <name evidence="6" type="ORF">Pan54_48750</name>
</gene>
<keyword evidence="1" id="KW-0328">Glycosyltransferase</keyword>
<dbReference type="InterPro" id="IPR002201">
    <property type="entry name" value="Glyco_trans_9"/>
</dbReference>
<dbReference type="InterPro" id="IPR051199">
    <property type="entry name" value="LPS_LOS_Heptosyltrfase"/>
</dbReference>
<comment type="caution">
    <text evidence="6">The sequence shown here is derived from an EMBL/GenBank/DDBJ whole genome shotgun (WGS) entry which is preliminary data.</text>
</comment>
<protein>
    <recommendedName>
        <fullName evidence="4">lipopolysaccharide heptosyltransferase II</fullName>
        <ecNumber evidence="4">2.4.99.24</ecNumber>
    </recommendedName>
</protein>
<evidence type="ECO:0000256" key="5">
    <source>
        <dbReference type="ARBA" id="ARBA00047503"/>
    </source>
</evidence>
<dbReference type="GO" id="GO:0008713">
    <property type="term" value="F:ADP-heptose-lipopolysaccharide heptosyltransferase activity"/>
    <property type="evidence" value="ECO:0007669"/>
    <property type="project" value="UniProtKB-EC"/>
</dbReference>
<dbReference type="OrthoDB" id="9768048at2"/>
<dbReference type="GO" id="GO:0009244">
    <property type="term" value="P:lipopolysaccharide core region biosynthetic process"/>
    <property type="evidence" value="ECO:0007669"/>
    <property type="project" value="TreeGrafter"/>
</dbReference>
<dbReference type="EMBL" id="SJPG01000001">
    <property type="protein sequence ID" value="TWT64114.1"/>
    <property type="molecule type" value="Genomic_DNA"/>
</dbReference>
<evidence type="ECO:0000313" key="7">
    <source>
        <dbReference type="Proteomes" id="UP000316095"/>
    </source>
</evidence>
<comment type="similarity">
    <text evidence="3">Belongs to the glycosyltransferase 9 family.</text>
</comment>
<dbReference type="Gene3D" id="3.40.50.2000">
    <property type="entry name" value="Glycogen Phosphorylase B"/>
    <property type="match status" value="2"/>
</dbReference>
<dbReference type="PANTHER" id="PTHR30160:SF7">
    <property type="entry name" value="ADP-HEPTOSE--LPS HEPTOSYLTRANSFERASE 2"/>
    <property type="match status" value="1"/>
</dbReference>
<dbReference type="AlphaFoldDB" id="A0A5C5XMI4"/>
<evidence type="ECO:0000256" key="2">
    <source>
        <dbReference type="ARBA" id="ARBA00022679"/>
    </source>
</evidence>
<evidence type="ECO:0000256" key="4">
    <source>
        <dbReference type="ARBA" id="ARBA00044042"/>
    </source>
</evidence>
<evidence type="ECO:0000256" key="3">
    <source>
        <dbReference type="ARBA" id="ARBA00043995"/>
    </source>
</evidence>
<dbReference type="CDD" id="cd03789">
    <property type="entry name" value="GT9_LPS_heptosyltransferase"/>
    <property type="match status" value="1"/>
</dbReference>
<reference evidence="6 7" key="1">
    <citation type="submission" date="2019-02" db="EMBL/GenBank/DDBJ databases">
        <title>Deep-cultivation of Planctomycetes and their phenomic and genomic characterization uncovers novel biology.</title>
        <authorList>
            <person name="Wiegand S."/>
            <person name="Jogler M."/>
            <person name="Boedeker C."/>
            <person name="Pinto D."/>
            <person name="Vollmers J."/>
            <person name="Rivas-Marin E."/>
            <person name="Kohn T."/>
            <person name="Peeters S.H."/>
            <person name="Heuer A."/>
            <person name="Rast P."/>
            <person name="Oberbeckmann S."/>
            <person name="Bunk B."/>
            <person name="Jeske O."/>
            <person name="Meyerdierks A."/>
            <person name="Storesund J.E."/>
            <person name="Kallscheuer N."/>
            <person name="Luecker S."/>
            <person name="Lage O.M."/>
            <person name="Pohl T."/>
            <person name="Merkel B.J."/>
            <person name="Hornburger P."/>
            <person name="Mueller R.-W."/>
            <person name="Bruemmer F."/>
            <person name="Labrenz M."/>
            <person name="Spormann A.M."/>
            <person name="Op Den Camp H."/>
            <person name="Overmann J."/>
            <person name="Amann R."/>
            <person name="Jetten M.S.M."/>
            <person name="Mascher T."/>
            <person name="Medema M.H."/>
            <person name="Devos D.P."/>
            <person name="Kaster A.-K."/>
            <person name="Ovreas L."/>
            <person name="Rohde M."/>
            <person name="Galperin M.Y."/>
            <person name="Jogler C."/>
        </authorList>
    </citation>
    <scope>NUCLEOTIDE SEQUENCE [LARGE SCALE GENOMIC DNA]</scope>
    <source>
        <strain evidence="6 7">Pan54</strain>
    </source>
</reference>
<dbReference type="NCBIfam" id="TIGR02195">
    <property type="entry name" value="heptsyl_trn_II"/>
    <property type="match status" value="1"/>
</dbReference>
<proteinExistence type="inferred from homology"/>